<evidence type="ECO:0008006" key="3">
    <source>
        <dbReference type="Google" id="ProtNLM"/>
    </source>
</evidence>
<reference evidence="2" key="2">
    <citation type="journal article" date="2017" name="Genome Announc.">
        <title>Draft genome sequence of Paludibacter jiangxiensis NM7(T), a propionate-producing fermentative bacterium.</title>
        <authorList>
            <person name="Qiu Y.-L."/>
            <person name="Tourlousse D.M."/>
            <person name="Matsuura N."/>
            <person name="Ohashi A."/>
            <person name="Sekiguchi Y."/>
        </authorList>
    </citation>
    <scope>NUCLEOTIDE SEQUENCE [LARGE SCALE GENOMIC DNA]</scope>
    <source>
        <strain evidence="2">NM7</strain>
    </source>
</reference>
<evidence type="ECO:0000313" key="2">
    <source>
        <dbReference type="Proteomes" id="UP000076586"/>
    </source>
</evidence>
<organism evidence="1 2">
    <name type="scientific">Paludibacter jiangxiensis</name>
    <dbReference type="NCBI Taxonomy" id="681398"/>
    <lineage>
        <taxon>Bacteria</taxon>
        <taxon>Pseudomonadati</taxon>
        <taxon>Bacteroidota</taxon>
        <taxon>Bacteroidia</taxon>
        <taxon>Bacteroidales</taxon>
        <taxon>Paludibacteraceae</taxon>
        <taxon>Paludibacter</taxon>
    </lineage>
</organism>
<evidence type="ECO:0000313" key="1">
    <source>
        <dbReference type="EMBL" id="GAT62903.1"/>
    </source>
</evidence>
<comment type="caution">
    <text evidence="1">The sequence shown here is derived from an EMBL/GenBank/DDBJ whole genome shotgun (WGS) entry which is preliminary data.</text>
</comment>
<dbReference type="Gene3D" id="3.30.70.1060">
    <property type="entry name" value="Dimeric alpha+beta barrel"/>
    <property type="match status" value="1"/>
</dbReference>
<proteinExistence type="predicted"/>
<gene>
    <name evidence="1" type="ORF">PJIAN_3214</name>
</gene>
<dbReference type="RefSeq" id="WP_068703626.1">
    <property type="nucleotide sequence ID" value="NZ_BDCR01000003.1"/>
</dbReference>
<dbReference type="AlphaFoldDB" id="A0A170ZQA4"/>
<dbReference type="STRING" id="681398.PJIAN_3214"/>
<sequence>MKFLATEQEIARADWTNKQSVLEAEARLVYTLYSEGTIREIYFTEEHDAILILETQSKEECLQILSTFPLVRGKLIRFDVKELLPYTGFQRLFKDHSTED</sequence>
<name>A0A170ZQA4_9BACT</name>
<accession>A0A170ZQA4</accession>
<dbReference type="EMBL" id="BDCR01000003">
    <property type="protein sequence ID" value="GAT62903.1"/>
    <property type="molecule type" value="Genomic_DNA"/>
</dbReference>
<dbReference type="OrthoDB" id="1097151at2"/>
<reference evidence="2" key="1">
    <citation type="submission" date="2016-04" db="EMBL/GenBank/DDBJ databases">
        <title>Draft genome sequence of Paludibacter jiangxiensis strain NM7.</title>
        <authorList>
            <person name="Qiu Y."/>
            <person name="Matsuura N."/>
            <person name="Ohashi A."/>
            <person name="Tourlousse M.D."/>
            <person name="Sekiguchi Y."/>
        </authorList>
    </citation>
    <scope>NUCLEOTIDE SEQUENCE [LARGE SCALE GENOMIC DNA]</scope>
    <source>
        <strain evidence="2">NM7</strain>
    </source>
</reference>
<dbReference type="Proteomes" id="UP000076586">
    <property type="component" value="Unassembled WGS sequence"/>
</dbReference>
<protein>
    <recommendedName>
        <fullName evidence="3">Superoxide dismutase</fullName>
    </recommendedName>
</protein>
<keyword evidence="2" id="KW-1185">Reference proteome</keyword>